<proteinExistence type="predicted"/>
<evidence type="ECO:0000313" key="3">
    <source>
        <dbReference type="Proteomes" id="UP000581688"/>
    </source>
</evidence>
<dbReference type="PROSITE" id="PS51186">
    <property type="entry name" value="GNAT"/>
    <property type="match status" value="1"/>
</dbReference>
<dbReference type="Pfam" id="PF00583">
    <property type="entry name" value="Acetyltransf_1"/>
    <property type="match status" value="1"/>
</dbReference>
<dbReference type="RefSeq" id="WP_174497209.1">
    <property type="nucleotide sequence ID" value="NZ_CADDWK010000012.1"/>
</dbReference>
<evidence type="ECO:0000313" key="2">
    <source>
        <dbReference type="EMBL" id="MBB6454712.1"/>
    </source>
</evidence>
<keyword evidence="2" id="KW-0808">Transferase</keyword>
<dbReference type="Gene3D" id="3.40.630.30">
    <property type="match status" value="1"/>
</dbReference>
<dbReference type="Proteomes" id="UP000581688">
    <property type="component" value="Unassembled WGS sequence"/>
</dbReference>
<reference evidence="2 3" key="1">
    <citation type="submission" date="2020-08" db="EMBL/GenBank/DDBJ databases">
        <title>Genomic Encyclopedia of Type Strains, Phase IV (KMG-IV): sequencing the most valuable type-strain genomes for metagenomic binning, comparative biology and taxonomic classification.</title>
        <authorList>
            <person name="Goeker M."/>
        </authorList>
    </citation>
    <scope>NUCLEOTIDE SEQUENCE [LARGE SCALE GENOMIC DNA]</scope>
    <source>
        <strain evidence="2 3">DSM 19612</strain>
    </source>
</reference>
<keyword evidence="3" id="KW-1185">Reference proteome</keyword>
<dbReference type="AlphaFoldDB" id="A0A841Q8W7"/>
<accession>A0A841Q8W7</accession>
<evidence type="ECO:0000259" key="1">
    <source>
        <dbReference type="PROSITE" id="PS51186"/>
    </source>
</evidence>
<dbReference type="InterPro" id="IPR000182">
    <property type="entry name" value="GNAT_dom"/>
</dbReference>
<dbReference type="CDD" id="cd04301">
    <property type="entry name" value="NAT_SF"/>
    <property type="match status" value="1"/>
</dbReference>
<organism evidence="2 3">
    <name type="scientific">Salirhabdus euzebyi</name>
    <dbReference type="NCBI Taxonomy" id="394506"/>
    <lineage>
        <taxon>Bacteria</taxon>
        <taxon>Bacillati</taxon>
        <taxon>Bacillota</taxon>
        <taxon>Bacilli</taxon>
        <taxon>Bacillales</taxon>
        <taxon>Bacillaceae</taxon>
        <taxon>Salirhabdus</taxon>
    </lineage>
</organism>
<feature type="domain" description="N-acetyltransferase" evidence="1">
    <location>
        <begin position="10"/>
        <end position="209"/>
    </location>
</feature>
<sequence>MKFTTDREDLFVRNSRVEDADRIAEIARLTFDPPEIAFKKEHYVSQMNTFPEGQICVEYNGEIVGSCSSLLVNIEDYPTEHTLSQISDDGYIRNHNPNGQNLYGIDVIVHPDYQGMKIGKSLYDARRQLCEQLNLKSIVFGGRMPNFHQYANKFSATEYVEKVINGEVYDPVMTFQLKKGFKFKHLLPKYLPTDPDSGFTATFMEWINQNHQV</sequence>
<dbReference type="EMBL" id="JACHGH010000011">
    <property type="protein sequence ID" value="MBB6454712.1"/>
    <property type="molecule type" value="Genomic_DNA"/>
</dbReference>
<protein>
    <submittedName>
        <fullName evidence="2">GNAT superfamily N-acetyltransferase</fullName>
    </submittedName>
</protein>
<dbReference type="InterPro" id="IPR016181">
    <property type="entry name" value="Acyl_CoA_acyltransferase"/>
</dbReference>
<comment type="caution">
    <text evidence="2">The sequence shown here is derived from an EMBL/GenBank/DDBJ whole genome shotgun (WGS) entry which is preliminary data.</text>
</comment>
<gene>
    <name evidence="2" type="ORF">HNQ94_003201</name>
</gene>
<dbReference type="SUPFAM" id="SSF55729">
    <property type="entry name" value="Acyl-CoA N-acyltransferases (Nat)"/>
    <property type="match status" value="1"/>
</dbReference>
<name>A0A841Q8W7_9BACI</name>
<dbReference type="GO" id="GO:0016747">
    <property type="term" value="F:acyltransferase activity, transferring groups other than amino-acyl groups"/>
    <property type="evidence" value="ECO:0007669"/>
    <property type="project" value="InterPro"/>
</dbReference>